<evidence type="ECO:0000256" key="1">
    <source>
        <dbReference type="ARBA" id="ARBA00023239"/>
    </source>
</evidence>
<sequence>MSLWACNATTSSDTRKVLETQNGMATYYSKWFQGKETANGEEFDNRDPTAAHRTYPLGTVVRVTNVDEGGKSVVVRINDRGPYGENWEEGTIIDLSQAAAKQLGMMKDGQVNVKVEVLEWGDNERVDEPK</sequence>
<feature type="domain" description="RlpA-like protein double-psi beta-barrel" evidence="5">
    <location>
        <begin position="22"/>
        <end position="115"/>
    </location>
</feature>
<dbReference type="Gene3D" id="2.40.40.10">
    <property type="entry name" value="RlpA-like domain"/>
    <property type="match status" value="1"/>
</dbReference>
<dbReference type="InterPro" id="IPR034718">
    <property type="entry name" value="RlpA"/>
</dbReference>
<dbReference type="InterPro" id="IPR012997">
    <property type="entry name" value="RplA"/>
</dbReference>
<dbReference type="PANTHER" id="PTHR34183:SF1">
    <property type="entry name" value="ENDOLYTIC PEPTIDOGLYCAN TRANSGLYCOSYLASE RLPA"/>
    <property type="match status" value="1"/>
</dbReference>
<evidence type="ECO:0000313" key="6">
    <source>
        <dbReference type="EMBL" id="GAA4453799.1"/>
    </source>
</evidence>
<dbReference type="PANTHER" id="PTHR34183">
    <property type="entry name" value="ENDOLYTIC PEPTIDOGLYCAN TRANSGLYCOSYLASE RLPA"/>
    <property type="match status" value="1"/>
</dbReference>
<name>A0ABP8MP05_9BACT</name>
<dbReference type="HAMAP" id="MF_02071">
    <property type="entry name" value="RlpA"/>
    <property type="match status" value="1"/>
</dbReference>
<gene>
    <name evidence="3" type="primary">rlpA</name>
    <name evidence="6" type="ORF">GCM10023189_19390</name>
</gene>
<dbReference type="EMBL" id="BAABHD010000023">
    <property type="protein sequence ID" value="GAA4453799.1"/>
    <property type="molecule type" value="Genomic_DNA"/>
</dbReference>
<dbReference type="InterPro" id="IPR036908">
    <property type="entry name" value="RlpA-like_sf"/>
</dbReference>
<comment type="function">
    <text evidence="3">Lytic transglycosylase with a strong preference for naked glycan strands that lack stem peptides.</text>
</comment>
<evidence type="ECO:0000313" key="7">
    <source>
        <dbReference type="Proteomes" id="UP001501175"/>
    </source>
</evidence>
<keyword evidence="1 3" id="KW-0456">Lyase</keyword>
<organism evidence="6 7">
    <name type="scientific">Nibrella saemangeumensis</name>
    <dbReference type="NCBI Taxonomy" id="1084526"/>
    <lineage>
        <taxon>Bacteria</taxon>
        <taxon>Pseudomonadati</taxon>
        <taxon>Bacteroidota</taxon>
        <taxon>Cytophagia</taxon>
        <taxon>Cytophagales</taxon>
        <taxon>Spirosomataceae</taxon>
        <taxon>Nibrella</taxon>
    </lineage>
</organism>
<dbReference type="SUPFAM" id="SSF50685">
    <property type="entry name" value="Barwin-like endoglucanases"/>
    <property type="match status" value="1"/>
</dbReference>
<proteinExistence type="inferred from homology"/>
<comment type="similarity">
    <text evidence="3 4">Belongs to the RlpA family.</text>
</comment>
<reference evidence="7" key="1">
    <citation type="journal article" date="2019" name="Int. J. Syst. Evol. Microbiol.">
        <title>The Global Catalogue of Microorganisms (GCM) 10K type strain sequencing project: providing services to taxonomists for standard genome sequencing and annotation.</title>
        <authorList>
            <consortium name="The Broad Institute Genomics Platform"/>
            <consortium name="The Broad Institute Genome Sequencing Center for Infectious Disease"/>
            <person name="Wu L."/>
            <person name="Ma J."/>
        </authorList>
    </citation>
    <scope>NUCLEOTIDE SEQUENCE [LARGE SCALE GENOMIC DNA]</scope>
    <source>
        <strain evidence="7">JCM 17927</strain>
    </source>
</reference>
<evidence type="ECO:0000256" key="2">
    <source>
        <dbReference type="ARBA" id="ARBA00023316"/>
    </source>
</evidence>
<comment type="caution">
    <text evidence="6">The sequence shown here is derived from an EMBL/GenBank/DDBJ whole genome shotgun (WGS) entry which is preliminary data.</text>
</comment>
<keyword evidence="7" id="KW-1185">Reference proteome</keyword>
<dbReference type="InterPro" id="IPR009009">
    <property type="entry name" value="RlpA-like_DPBB"/>
</dbReference>
<protein>
    <recommendedName>
        <fullName evidence="3">Probable endolytic peptidoglycan transglycosylase RlpA</fullName>
        <ecNumber evidence="3">4.2.2.-</ecNumber>
    </recommendedName>
</protein>
<dbReference type="Proteomes" id="UP001501175">
    <property type="component" value="Unassembled WGS sequence"/>
</dbReference>
<dbReference type="CDD" id="cd22268">
    <property type="entry name" value="DPBB_RlpA-like"/>
    <property type="match status" value="1"/>
</dbReference>
<dbReference type="Pfam" id="PF03330">
    <property type="entry name" value="DPBB_1"/>
    <property type="match status" value="1"/>
</dbReference>
<accession>A0ABP8MP05</accession>
<evidence type="ECO:0000256" key="3">
    <source>
        <dbReference type="HAMAP-Rule" id="MF_02071"/>
    </source>
</evidence>
<evidence type="ECO:0000259" key="5">
    <source>
        <dbReference type="Pfam" id="PF03330"/>
    </source>
</evidence>
<evidence type="ECO:0000256" key="4">
    <source>
        <dbReference type="RuleBase" id="RU003495"/>
    </source>
</evidence>
<dbReference type="EC" id="4.2.2.-" evidence="3"/>
<dbReference type="NCBIfam" id="TIGR00413">
    <property type="entry name" value="rlpA"/>
    <property type="match status" value="1"/>
</dbReference>
<keyword evidence="2 3" id="KW-0961">Cell wall biogenesis/degradation</keyword>